<evidence type="ECO:0000256" key="1">
    <source>
        <dbReference type="SAM" id="MobiDB-lite"/>
    </source>
</evidence>
<reference evidence="2" key="2">
    <citation type="submission" date="2022-01" db="EMBL/GenBank/DDBJ databases">
        <authorList>
            <person name="Yamashiro T."/>
            <person name="Shiraishi A."/>
            <person name="Satake H."/>
            <person name="Nakayama K."/>
        </authorList>
    </citation>
    <scope>NUCLEOTIDE SEQUENCE</scope>
</reference>
<dbReference type="PANTHER" id="PTHR31286:SF99">
    <property type="entry name" value="DUF4283 DOMAIN-CONTAINING PROTEIN"/>
    <property type="match status" value="1"/>
</dbReference>
<dbReference type="EMBL" id="BQNB010014912">
    <property type="protein sequence ID" value="GJT33845.1"/>
    <property type="molecule type" value="Genomic_DNA"/>
</dbReference>
<feature type="compositionally biased region" description="Polar residues" evidence="1">
    <location>
        <begin position="281"/>
        <end position="292"/>
    </location>
</feature>
<evidence type="ECO:0000313" key="3">
    <source>
        <dbReference type="Proteomes" id="UP001151760"/>
    </source>
</evidence>
<organism evidence="2 3">
    <name type="scientific">Tanacetum coccineum</name>
    <dbReference type="NCBI Taxonomy" id="301880"/>
    <lineage>
        <taxon>Eukaryota</taxon>
        <taxon>Viridiplantae</taxon>
        <taxon>Streptophyta</taxon>
        <taxon>Embryophyta</taxon>
        <taxon>Tracheophyta</taxon>
        <taxon>Spermatophyta</taxon>
        <taxon>Magnoliopsida</taxon>
        <taxon>eudicotyledons</taxon>
        <taxon>Gunneridae</taxon>
        <taxon>Pentapetalae</taxon>
        <taxon>asterids</taxon>
        <taxon>campanulids</taxon>
        <taxon>Asterales</taxon>
        <taxon>Asteraceae</taxon>
        <taxon>Asteroideae</taxon>
        <taxon>Anthemideae</taxon>
        <taxon>Anthemidinae</taxon>
        <taxon>Tanacetum</taxon>
    </lineage>
</organism>
<name>A0ABQ5D3C3_9ASTR</name>
<gene>
    <name evidence="2" type="ORF">Tco_0924264</name>
</gene>
<reference evidence="2" key="1">
    <citation type="journal article" date="2022" name="Int. J. Mol. Sci.">
        <title>Draft Genome of Tanacetum Coccineum: Genomic Comparison of Closely Related Tanacetum-Family Plants.</title>
        <authorList>
            <person name="Yamashiro T."/>
            <person name="Shiraishi A."/>
            <person name="Nakayama K."/>
            <person name="Satake H."/>
        </authorList>
    </citation>
    <scope>NUCLEOTIDE SEQUENCE</scope>
</reference>
<feature type="compositionally biased region" description="Polar residues" evidence="1">
    <location>
        <begin position="300"/>
        <end position="310"/>
    </location>
</feature>
<feature type="region of interest" description="Disordered" evidence="1">
    <location>
        <begin position="281"/>
        <end position="319"/>
    </location>
</feature>
<dbReference type="InterPro" id="IPR040256">
    <property type="entry name" value="At4g02000-like"/>
</dbReference>
<accession>A0ABQ5D3C3</accession>
<proteinExistence type="predicted"/>
<protein>
    <submittedName>
        <fullName evidence="2">Zinc knuckle CX2CX4HX4C containing protein</fullName>
    </submittedName>
</protein>
<comment type="caution">
    <text evidence="2">The sequence shown here is derived from an EMBL/GenBank/DDBJ whole genome shotgun (WGS) entry which is preliminary data.</text>
</comment>
<evidence type="ECO:0000313" key="2">
    <source>
        <dbReference type="EMBL" id="GJT33845.1"/>
    </source>
</evidence>
<dbReference type="PANTHER" id="PTHR31286">
    <property type="entry name" value="GLYCINE-RICH CELL WALL STRUCTURAL PROTEIN 1.8-LIKE"/>
    <property type="match status" value="1"/>
</dbReference>
<sequence length="335" mass="36745">NTPRTIIPLRPNLGVLQEGSVKDSENGLESDAVKTGNVDCCSETDAINVSHNVNVDCCCDADNILSDNHIVYDEIRNGSTDSMPTDQNKKNMSYVHMVNKLSSNSDNKLVFKATDMSKEGKEYVVFDEELVKVGSAKWQLNVVGQCVRFRMSGAELSFPMKRVVCVKGISAIASSIGKPLIMDSMAANMCKQGFGKIDYARVLVEIDASKGFRDVIELMYKDKLNNCKGVKKVKVEYSWKPPVCDFCKVFGHMENGCTSKPRVINSDTAEKTSASVNEKLTSNENDGFTNVNNKRKNQGKKNTNSGTRQNVKVGGIPVSRGAAVNSSPLVFTKKE</sequence>
<feature type="non-terminal residue" evidence="2">
    <location>
        <position position="1"/>
    </location>
</feature>
<dbReference type="Proteomes" id="UP001151760">
    <property type="component" value="Unassembled WGS sequence"/>
</dbReference>
<keyword evidence="3" id="KW-1185">Reference proteome</keyword>